<sequence length="182" mass="21043">MMETELLRHYVALRDPDAFRALAERHGPMVRSVCRCNLRESHDVDDAVQTTFLIFARQASTIERVEAIGPWLRRVASRVSRRVRVKIEERRIREAARPGVRRDGSMTDPLEPSALATLHEEISSLPDWYRRPLVLCYLEGKTNDEAAKELGCPVGTVKGRLWRARRELRERLIRRGWACTIA</sequence>
<dbReference type="NCBIfam" id="TIGR02937">
    <property type="entry name" value="sigma70-ECF"/>
    <property type="match status" value="1"/>
</dbReference>
<gene>
    <name evidence="7" type="primary">sigW_3</name>
    <name evidence="7" type="ORF">OJF2_18490</name>
</gene>
<dbReference type="InterPro" id="IPR013325">
    <property type="entry name" value="RNA_pol_sigma_r2"/>
</dbReference>
<keyword evidence="3" id="KW-0731">Sigma factor</keyword>
<feature type="domain" description="RNA polymerase sigma-70 region 2" evidence="5">
    <location>
        <begin position="22"/>
        <end position="81"/>
    </location>
</feature>
<evidence type="ECO:0000256" key="1">
    <source>
        <dbReference type="ARBA" id="ARBA00010641"/>
    </source>
</evidence>
<dbReference type="SUPFAM" id="SSF88946">
    <property type="entry name" value="Sigma2 domain of RNA polymerase sigma factors"/>
    <property type="match status" value="1"/>
</dbReference>
<dbReference type="Gene3D" id="1.10.1740.10">
    <property type="match status" value="1"/>
</dbReference>
<proteinExistence type="inferred from homology"/>
<evidence type="ECO:0000259" key="6">
    <source>
        <dbReference type="Pfam" id="PF08281"/>
    </source>
</evidence>
<evidence type="ECO:0000313" key="8">
    <source>
        <dbReference type="Proteomes" id="UP000324233"/>
    </source>
</evidence>
<dbReference type="PANTHER" id="PTHR43133">
    <property type="entry name" value="RNA POLYMERASE ECF-TYPE SIGMA FACTO"/>
    <property type="match status" value="1"/>
</dbReference>
<dbReference type="Pfam" id="PF08281">
    <property type="entry name" value="Sigma70_r4_2"/>
    <property type="match status" value="1"/>
</dbReference>
<name>A0A5B9VYG4_9BACT</name>
<evidence type="ECO:0000256" key="3">
    <source>
        <dbReference type="ARBA" id="ARBA00023082"/>
    </source>
</evidence>
<dbReference type="InterPro" id="IPR013249">
    <property type="entry name" value="RNA_pol_sigma70_r4_t2"/>
</dbReference>
<dbReference type="InterPro" id="IPR007627">
    <property type="entry name" value="RNA_pol_sigma70_r2"/>
</dbReference>
<dbReference type="InterPro" id="IPR036388">
    <property type="entry name" value="WH-like_DNA-bd_sf"/>
</dbReference>
<comment type="similarity">
    <text evidence="1">Belongs to the sigma-70 factor family. ECF subfamily.</text>
</comment>
<dbReference type="OrthoDB" id="291047at2"/>
<dbReference type="GO" id="GO:0016987">
    <property type="term" value="F:sigma factor activity"/>
    <property type="evidence" value="ECO:0007669"/>
    <property type="project" value="UniProtKB-KW"/>
</dbReference>
<keyword evidence="8" id="KW-1185">Reference proteome</keyword>
<evidence type="ECO:0000313" key="7">
    <source>
        <dbReference type="EMBL" id="QEH33348.1"/>
    </source>
</evidence>
<dbReference type="GO" id="GO:0003677">
    <property type="term" value="F:DNA binding"/>
    <property type="evidence" value="ECO:0007669"/>
    <property type="project" value="InterPro"/>
</dbReference>
<dbReference type="KEGG" id="agv:OJF2_18490"/>
<dbReference type="AlphaFoldDB" id="A0A5B9VYG4"/>
<keyword evidence="2" id="KW-0805">Transcription regulation</keyword>
<evidence type="ECO:0000256" key="2">
    <source>
        <dbReference type="ARBA" id="ARBA00023015"/>
    </source>
</evidence>
<dbReference type="PANTHER" id="PTHR43133:SF51">
    <property type="entry name" value="RNA POLYMERASE SIGMA FACTOR"/>
    <property type="match status" value="1"/>
</dbReference>
<evidence type="ECO:0000256" key="4">
    <source>
        <dbReference type="ARBA" id="ARBA00023163"/>
    </source>
</evidence>
<accession>A0A5B9VYG4</accession>
<dbReference type="Gene3D" id="1.10.10.10">
    <property type="entry name" value="Winged helix-like DNA-binding domain superfamily/Winged helix DNA-binding domain"/>
    <property type="match status" value="1"/>
</dbReference>
<dbReference type="SUPFAM" id="SSF88659">
    <property type="entry name" value="Sigma3 and sigma4 domains of RNA polymerase sigma factors"/>
    <property type="match status" value="1"/>
</dbReference>
<protein>
    <submittedName>
        <fullName evidence="7">ECF RNA polymerase sigma factor SigW</fullName>
    </submittedName>
</protein>
<dbReference type="InterPro" id="IPR013324">
    <property type="entry name" value="RNA_pol_sigma_r3/r4-like"/>
</dbReference>
<keyword evidence="4" id="KW-0804">Transcription</keyword>
<organism evidence="7 8">
    <name type="scientific">Aquisphaera giovannonii</name>
    <dbReference type="NCBI Taxonomy" id="406548"/>
    <lineage>
        <taxon>Bacteria</taxon>
        <taxon>Pseudomonadati</taxon>
        <taxon>Planctomycetota</taxon>
        <taxon>Planctomycetia</taxon>
        <taxon>Isosphaerales</taxon>
        <taxon>Isosphaeraceae</taxon>
        <taxon>Aquisphaera</taxon>
    </lineage>
</organism>
<dbReference type="GO" id="GO:0006352">
    <property type="term" value="P:DNA-templated transcription initiation"/>
    <property type="evidence" value="ECO:0007669"/>
    <property type="project" value="InterPro"/>
</dbReference>
<dbReference type="Pfam" id="PF04542">
    <property type="entry name" value="Sigma70_r2"/>
    <property type="match status" value="1"/>
</dbReference>
<dbReference type="InterPro" id="IPR039425">
    <property type="entry name" value="RNA_pol_sigma-70-like"/>
</dbReference>
<feature type="domain" description="RNA polymerase sigma factor 70 region 4 type 2" evidence="6">
    <location>
        <begin position="118"/>
        <end position="168"/>
    </location>
</feature>
<dbReference type="InterPro" id="IPR014284">
    <property type="entry name" value="RNA_pol_sigma-70_dom"/>
</dbReference>
<reference evidence="7 8" key="1">
    <citation type="submission" date="2019-08" db="EMBL/GenBank/DDBJ databases">
        <title>Deep-cultivation of Planctomycetes and their phenomic and genomic characterization uncovers novel biology.</title>
        <authorList>
            <person name="Wiegand S."/>
            <person name="Jogler M."/>
            <person name="Boedeker C."/>
            <person name="Pinto D."/>
            <person name="Vollmers J."/>
            <person name="Rivas-Marin E."/>
            <person name="Kohn T."/>
            <person name="Peeters S.H."/>
            <person name="Heuer A."/>
            <person name="Rast P."/>
            <person name="Oberbeckmann S."/>
            <person name="Bunk B."/>
            <person name="Jeske O."/>
            <person name="Meyerdierks A."/>
            <person name="Storesund J.E."/>
            <person name="Kallscheuer N."/>
            <person name="Luecker S."/>
            <person name="Lage O.M."/>
            <person name="Pohl T."/>
            <person name="Merkel B.J."/>
            <person name="Hornburger P."/>
            <person name="Mueller R.-W."/>
            <person name="Bruemmer F."/>
            <person name="Labrenz M."/>
            <person name="Spormann A.M."/>
            <person name="Op den Camp H."/>
            <person name="Overmann J."/>
            <person name="Amann R."/>
            <person name="Jetten M.S.M."/>
            <person name="Mascher T."/>
            <person name="Medema M.H."/>
            <person name="Devos D.P."/>
            <person name="Kaster A.-K."/>
            <person name="Ovreas L."/>
            <person name="Rohde M."/>
            <person name="Galperin M.Y."/>
            <person name="Jogler C."/>
        </authorList>
    </citation>
    <scope>NUCLEOTIDE SEQUENCE [LARGE SCALE GENOMIC DNA]</scope>
    <source>
        <strain evidence="7 8">OJF2</strain>
    </source>
</reference>
<dbReference type="Proteomes" id="UP000324233">
    <property type="component" value="Chromosome"/>
</dbReference>
<dbReference type="EMBL" id="CP042997">
    <property type="protein sequence ID" value="QEH33348.1"/>
    <property type="molecule type" value="Genomic_DNA"/>
</dbReference>
<dbReference type="RefSeq" id="WP_148593156.1">
    <property type="nucleotide sequence ID" value="NZ_CP042997.1"/>
</dbReference>
<evidence type="ECO:0000259" key="5">
    <source>
        <dbReference type="Pfam" id="PF04542"/>
    </source>
</evidence>